<evidence type="ECO:0000256" key="2">
    <source>
        <dbReference type="ARBA" id="ARBA00022801"/>
    </source>
</evidence>
<name>A0A8S5TNR5_9CAUD</name>
<keyword evidence="2" id="KW-0378">Hydrolase</keyword>
<organism evidence="6">
    <name type="scientific">Myoviridae sp. cted82</name>
    <dbReference type="NCBI Taxonomy" id="2827696"/>
    <lineage>
        <taxon>Viruses</taxon>
        <taxon>Duplodnaviria</taxon>
        <taxon>Heunggongvirae</taxon>
        <taxon>Uroviricota</taxon>
        <taxon>Caudoviricetes</taxon>
    </lineage>
</organism>
<sequence length="461" mass="51978">MNIKGESLLSVSKPIFYDGRKFLHNKMGDYLIKKYHLSRIINENLLDGAPPDDIDIYFFNPKSKNYEPFSKTECNKLIIQIDDELKTNARKEVWEYIKSIVNDSAISDPYIIGCANCLINIMTGEVLQKTPETIVRNYIPVIYNPGALKNDVLDRFMSNLFGNDKEMHEFIYRIIAYGLWPENHLQKFFILFGEGGNGKSTFLNLLKLFYGRENISILGLVKFGDDRYIGSLYGKMVNLGDDIEASALLESAVLKKVVSGEPVHANPKFGFMFAFVVTQKLLFSANSVPRITDTSQGMADRLIVIPFTQRIRGTSTAVPNIVQEIVKSGGLSVLLNRVLKEVPNIINKISIPLSVQEATQKHMVETNPVALFVNEMNDLGWRVDTGSSFEGLAATRNISDLTTVQVYNLYKEWCKENGYKPLANNTFGRELGRLGYESIQVGTGLLRGKRAYQKNETVTCM</sequence>
<dbReference type="InterPro" id="IPR027417">
    <property type="entry name" value="P-loop_NTPase"/>
</dbReference>
<dbReference type="InterPro" id="IPR014015">
    <property type="entry name" value="Helicase_SF3_DNA-vir"/>
</dbReference>
<evidence type="ECO:0000259" key="5">
    <source>
        <dbReference type="PROSITE" id="PS51206"/>
    </source>
</evidence>
<dbReference type="Pfam" id="PF19263">
    <property type="entry name" value="DUF5906"/>
    <property type="match status" value="1"/>
</dbReference>
<dbReference type="Gene3D" id="3.40.50.300">
    <property type="entry name" value="P-loop containing nucleotide triphosphate hydrolases"/>
    <property type="match status" value="1"/>
</dbReference>
<dbReference type="GO" id="GO:0005524">
    <property type="term" value="F:ATP binding"/>
    <property type="evidence" value="ECO:0007669"/>
    <property type="project" value="UniProtKB-KW"/>
</dbReference>
<evidence type="ECO:0000256" key="1">
    <source>
        <dbReference type="ARBA" id="ARBA00022741"/>
    </source>
</evidence>
<evidence type="ECO:0000256" key="4">
    <source>
        <dbReference type="ARBA" id="ARBA00022840"/>
    </source>
</evidence>
<dbReference type="PROSITE" id="PS51206">
    <property type="entry name" value="SF3_HELICASE_1"/>
    <property type="match status" value="1"/>
</dbReference>
<dbReference type="GO" id="GO:0004386">
    <property type="term" value="F:helicase activity"/>
    <property type="evidence" value="ECO:0007669"/>
    <property type="project" value="UniProtKB-KW"/>
</dbReference>
<accession>A0A8S5TNR5</accession>
<evidence type="ECO:0000313" key="6">
    <source>
        <dbReference type="EMBL" id="DAF64771.1"/>
    </source>
</evidence>
<proteinExistence type="predicted"/>
<dbReference type="InterPro" id="IPR004968">
    <property type="entry name" value="DNA_primase/NTPase_C"/>
</dbReference>
<dbReference type="GO" id="GO:0016787">
    <property type="term" value="F:hydrolase activity"/>
    <property type="evidence" value="ECO:0007669"/>
    <property type="project" value="UniProtKB-KW"/>
</dbReference>
<reference evidence="6" key="1">
    <citation type="journal article" date="2021" name="Proc. Natl. Acad. Sci. U.S.A.">
        <title>A Catalog of Tens of Thousands of Viruses from Human Metagenomes Reveals Hidden Associations with Chronic Diseases.</title>
        <authorList>
            <person name="Tisza M.J."/>
            <person name="Buck C.B."/>
        </authorList>
    </citation>
    <scope>NUCLEOTIDE SEQUENCE</scope>
    <source>
        <strain evidence="6">Cted82</strain>
    </source>
</reference>
<dbReference type="PANTHER" id="PTHR35372:SF2">
    <property type="entry name" value="SF3 HELICASE DOMAIN-CONTAINING PROTEIN"/>
    <property type="match status" value="1"/>
</dbReference>
<dbReference type="InterPro" id="IPR051620">
    <property type="entry name" value="ORF904-like_C"/>
</dbReference>
<dbReference type="InterPro" id="IPR045455">
    <property type="entry name" value="NrS-1_pol-like_helicase"/>
</dbReference>
<dbReference type="EMBL" id="BK032867">
    <property type="protein sequence ID" value="DAF64771.1"/>
    <property type="molecule type" value="Genomic_DNA"/>
</dbReference>
<dbReference type="PANTHER" id="PTHR35372">
    <property type="entry name" value="ATP BINDING PROTEIN-RELATED"/>
    <property type="match status" value="1"/>
</dbReference>
<dbReference type="Pfam" id="PF03288">
    <property type="entry name" value="Pox_D5"/>
    <property type="match status" value="1"/>
</dbReference>
<evidence type="ECO:0000256" key="3">
    <source>
        <dbReference type="ARBA" id="ARBA00022806"/>
    </source>
</evidence>
<dbReference type="Pfam" id="PF08706">
    <property type="entry name" value="D5_N"/>
    <property type="match status" value="1"/>
</dbReference>
<feature type="domain" description="SF3 helicase" evidence="5">
    <location>
        <begin position="166"/>
        <end position="320"/>
    </location>
</feature>
<dbReference type="InterPro" id="IPR014818">
    <property type="entry name" value="Phage/plasmid_primase_P4_C"/>
</dbReference>
<dbReference type="NCBIfam" id="TIGR01613">
    <property type="entry name" value="primase_Cterm"/>
    <property type="match status" value="1"/>
</dbReference>
<keyword evidence="1" id="KW-0547">Nucleotide-binding</keyword>
<keyword evidence="4" id="KW-0067">ATP-binding</keyword>
<dbReference type="InterPro" id="IPR006500">
    <property type="entry name" value="Helicase_put_C_phage/plasmid"/>
</dbReference>
<keyword evidence="3 6" id="KW-0347">Helicase</keyword>
<dbReference type="SUPFAM" id="SSF52540">
    <property type="entry name" value="P-loop containing nucleoside triphosphate hydrolases"/>
    <property type="match status" value="1"/>
</dbReference>
<protein>
    <submittedName>
        <fullName evidence="6">DsDNA helicase</fullName>
    </submittedName>
</protein>